<gene>
    <name evidence="8" type="ORF">N7468_002645</name>
</gene>
<keyword evidence="4" id="KW-0274">FAD</keyword>
<dbReference type="GeneID" id="83199245"/>
<protein>
    <recommendedName>
        <fullName evidence="7">FAD dependent oxidoreductase domain-containing protein</fullName>
    </recommendedName>
</protein>
<evidence type="ECO:0000256" key="1">
    <source>
        <dbReference type="ARBA" id="ARBA00001974"/>
    </source>
</evidence>
<sequence>MEKSRRIVIIGAGVFGLGTALTLKEQGYTSVTVLDRSMPPVPDGSSNDISRIIRFDYGDAVYARIAKEAFDLWKTEDYSDAFYETPAIWLTQDAVPDQPIQPRAQDYSRKTRDVLTQMGQEWHTLKTLDEARTRFPELDKNMNIPGFDAFYNTNAGWADAGRAISRLASRCAAAGVSFITGPSGQVTDFEKNPDNTIRSVMTASGTQVLGDSFICAAGAWTASLVPAWNSMLAAGQVVGYLRLTSEETARLKNMPIWFNFSTGFFCFPPHEGSGYLKAAVHGFGYTQQNEKAAVSSPSPSAVASRANFVPPDGERRLLAGMKDIFPELAKRGFERTGLCWYNDTPTGDFILDYHPEHQNLFIATGGSGHAFKFLPVIGKYIVGSFDRSLPQELLNKWKFPTQYRDQRQDDVFAGDGSRGGPERRELSASERADFNAALAASSRQSKI</sequence>
<dbReference type="GO" id="GO:0008115">
    <property type="term" value="F:sarcosine oxidase activity"/>
    <property type="evidence" value="ECO:0007669"/>
    <property type="project" value="TreeGrafter"/>
</dbReference>
<evidence type="ECO:0000256" key="6">
    <source>
        <dbReference type="SAM" id="MobiDB-lite"/>
    </source>
</evidence>
<evidence type="ECO:0000256" key="5">
    <source>
        <dbReference type="ARBA" id="ARBA00023002"/>
    </source>
</evidence>
<organism evidence="8 9">
    <name type="scientific">Penicillium chermesinum</name>
    <dbReference type="NCBI Taxonomy" id="63820"/>
    <lineage>
        <taxon>Eukaryota</taxon>
        <taxon>Fungi</taxon>
        <taxon>Dikarya</taxon>
        <taxon>Ascomycota</taxon>
        <taxon>Pezizomycotina</taxon>
        <taxon>Eurotiomycetes</taxon>
        <taxon>Eurotiomycetidae</taxon>
        <taxon>Eurotiales</taxon>
        <taxon>Aspergillaceae</taxon>
        <taxon>Penicillium</taxon>
    </lineage>
</organism>
<proteinExistence type="inferred from homology"/>
<comment type="cofactor">
    <cofactor evidence="1">
        <name>FAD</name>
        <dbReference type="ChEBI" id="CHEBI:57692"/>
    </cofactor>
</comment>
<dbReference type="PANTHER" id="PTHR10961">
    <property type="entry name" value="PEROXISOMAL SARCOSINE OXIDASE"/>
    <property type="match status" value="1"/>
</dbReference>
<dbReference type="Gene3D" id="3.50.50.60">
    <property type="entry name" value="FAD/NAD(P)-binding domain"/>
    <property type="match status" value="1"/>
</dbReference>
<dbReference type="RefSeq" id="XP_058335083.1">
    <property type="nucleotide sequence ID" value="XM_058471942.1"/>
</dbReference>
<feature type="region of interest" description="Disordered" evidence="6">
    <location>
        <begin position="408"/>
        <end position="431"/>
    </location>
</feature>
<accession>A0A9W9PM21</accession>
<dbReference type="GO" id="GO:0004657">
    <property type="term" value="F:proline dehydrogenase activity"/>
    <property type="evidence" value="ECO:0007669"/>
    <property type="project" value="TreeGrafter"/>
</dbReference>
<dbReference type="PANTHER" id="PTHR10961:SF45">
    <property type="entry name" value="FAD DEPENDENT OXIDOREDUCTASE DOMAIN-CONTAINING PROTEIN-RELATED"/>
    <property type="match status" value="1"/>
</dbReference>
<feature type="compositionally biased region" description="Basic and acidic residues" evidence="6">
    <location>
        <begin position="420"/>
        <end position="431"/>
    </location>
</feature>
<dbReference type="AlphaFoldDB" id="A0A9W9PM21"/>
<evidence type="ECO:0000256" key="2">
    <source>
        <dbReference type="ARBA" id="ARBA00010989"/>
    </source>
</evidence>
<evidence type="ECO:0000313" key="8">
    <source>
        <dbReference type="EMBL" id="KAJ5247662.1"/>
    </source>
</evidence>
<evidence type="ECO:0000313" key="9">
    <source>
        <dbReference type="Proteomes" id="UP001150941"/>
    </source>
</evidence>
<dbReference type="InterPro" id="IPR006076">
    <property type="entry name" value="FAD-dep_OxRdtase"/>
</dbReference>
<dbReference type="InterPro" id="IPR045170">
    <property type="entry name" value="MTOX"/>
</dbReference>
<name>A0A9W9PM21_9EURO</name>
<dbReference type="InterPro" id="IPR036188">
    <property type="entry name" value="FAD/NAD-bd_sf"/>
</dbReference>
<dbReference type="EMBL" id="JAPQKS010000002">
    <property type="protein sequence ID" value="KAJ5247662.1"/>
    <property type="molecule type" value="Genomic_DNA"/>
</dbReference>
<comment type="caution">
    <text evidence="8">The sequence shown here is derived from an EMBL/GenBank/DDBJ whole genome shotgun (WGS) entry which is preliminary data.</text>
</comment>
<evidence type="ECO:0000256" key="4">
    <source>
        <dbReference type="ARBA" id="ARBA00022827"/>
    </source>
</evidence>
<dbReference type="GO" id="GO:0050660">
    <property type="term" value="F:flavin adenine dinucleotide binding"/>
    <property type="evidence" value="ECO:0007669"/>
    <property type="project" value="InterPro"/>
</dbReference>
<dbReference type="Proteomes" id="UP001150941">
    <property type="component" value="Unassembled WGS sequence"/>
</dbReference>
<reference evidence="8" key="1">
    <citation type="submission" date="2022-11" db="EMBL/GenBank/DDBJ databases">
        <authorList>
            <person name="Petersen C."/>
        </authorList>
    </citation>
    <scope>NUCLEOTIDE SEQUENCE</scope>
    <source>
        <strain evidence="8">IBT 19713</strain>
    </source>
</reference>
<dbReference type="Pfam" id="PF01266">
    <property type="entry name" value="DAO"/>
    <property type="match status" value="1"/>
</dbReference>
<reference evidence="8" key="2">
    <citation type="journal article" date="2023" name="IMA Fungus">
        <title>Comparative genomic study of the Penicillium genus elucidates a diverse pangenome and 15 lateral gene transfer events.</title>
        <authorList>
            <person name="Petersen C."/>
            <person name="Sorensen T."/>
            <person name="Nielsen M.R."/>
            <person name="Sondergaard T.E."/>
            <person name="Sorensen J.L."/>
            <person name="Fitzpatrick D.A."/>
            <person name="Frisvad J.C."/>
            <person name="Nielsen K.L."/>
        </authorList>
    </citation>
    <scope>NUCLEOTIDE SEQUENCE</scope>
    <source>
        <strain evidence="8">IBT 19713</strain>
    </source>
</reference>
<feature type="domain" description="FAD dependent oxidoreductase" evidence="7">
    <location>
        <begin position="6"/>
        <end position="381"/>
    </location>
</feature>
<evidence type="ECO:0000259" key="7">
    <source>
        <dbReference type="Pfam" id="PF01266"/>
    </source>
</evidence>
<dbReference type="Gene3D" id="3.30.9.10">
    <property type="entry name" value="D-Amino Acid Oxidase, subunit A, domain 2"/>
    <property type="match status" value="1"/>
</dbReference>
<dbReference type="SUPFAM" id="SSF54373">
    <property type="entry name" value="FAD-linked reductases, C-terminal domain"/>
    <property type="match status" value="1"/>
</dbReference>
<dbReference type="GO" id="GO:0050031">
    <property type="term" value="F:L-pipecolate oxidase activity"/>
    <property type="evidence" value="ECO:0007669"/>
    <property type="project" value="TreeGrafter"/>
</dbReference>
<keyword evidence="3" id="KW-0285">Flavoprotein</keyword>
<evidence type="ECO:0000256" key="3">
    <source>
        <dbReference type="ARBA" id="ARBA00022630"/>
    </source>
</evidence>
<dbReference type="SUPFAM" id="SSF51905">
    <property type="entry name" value="FAD/NAD(P)-binding domain"/>
    <property type="match status" value="1"/>
</dbReference>
<keyword evidence="5" id="KW-0560">Oxidoreductase</keyword>
<dbReference type="OrthoDB" id="2219495at2759"/>
<keyword evidence="9" id="KW-1185">Reference proteome</keyword>
<comment type="similarity">
    <text evidence="2">Belongs to the MSOX/MTOX family.</text>
</comment>